<dbReference type="Pfam" id="PF20147">
    <property type="entry name" value="Crinkler"/>
    <property type="match status" value="1"/>
</dbReference>
<comment type="caution">
    <text evidence="5">The sequence shown here is derived from an EMBL/GenBank/DDBJ whole genome shotgun (WGS) entry which is preliminary data.</text>
</comment>
<dbReference type="OrthoDB" id="2409492at2759"/>
<dbReference type="AlphaFoldDB" id="A0A9P6FS61"/>
<evidence type="ECO:0000313" key="6">
    <source>
        <dbReference type="Proteomes" id="UP000780801"/>
    </source>
</evidence>
<keyword evidence="6" id="KW-1185">Reference proteome</keyword>
<gene>
    <name evidence="5" type="ORF">BGW38_002936</name>
</gene>
<feature type="non-terminal residue" evidence="5">
    <location>
        <position position="1"/>
    </location>
</feature>
<sequence>LSQYPIHLVLRSLLRNMTTDVLTLFCLVDRDTTVNGFSVDISSNKTVDDLKKLIKAEQAPRFDDVALTS</sequence>
<dbReference type="GO" id="GO:0043657">
    <property type="term" value="C:host cell"/>
    <property type="evidence" value="ECO:0007669"/>
    <property type="project" value="UniProtKB-SubCell"/>
</dbReference>
<organism evidence="5 6">
    <name type="scientific">Lunasporangiospora selenospora</name>
    <dbReference type="NCBI Taxonomy" id="979761"/>
    <lineage>
        <taxon>Eukaryota</taxon>
        <taxon>Fungi</taxon>
        <taxon>Fungi incertae sedis</taxon>
        <taxon>Mucoromycota</taxon>
        <taxon>Mortierellomycotina</taxon>
        <taxon>Mortierellomycetes</taxon>
        <taxon>Mortierellales</taxon>
        <taxon>Mortierellaceae</taxon>
        <taxon>Lunasporangiospora</taxon>
    </lineage>
</organism>
<proteinExistence type="predicted"/>
<keyword evidence="3" id="KW-0964">Secreted</keyword>
<dbReference type="InterPro" id="IPR045379">
    <property type="entry name" value="Crinkler_N"/>
</dbReference>
<reference evidence="5" key="1">
    <citation type="journal article" date="2020" name="Fungal Divers.">
        <title>Resolving the Mortierellaceae phylogeny through synthesis of multi-gene phylogenetics and phylogenomics.</title>
        <authorList>
            <person name="Vandepol N."/>
            <person name="Liber J."/>
            <person name="Desiro A."/>
            <person name="Na H."/>
            <person name="Kennedy M."/>
            <person name="Barry K."/>
            <person name="Grigoriev I.V."/>
            <person name="Miller A.N."/>
            <person name="O'Donnell K."/>
            <person name="Stajich J.E."/>
            <person name="Bonito G."/>
        </authorList>
    </citation>
    <scope>NUCLEOTIDE SEQUENCE</scope>
    <source>
        <strain evidence="5">KOD1015</strain>
    </source>
</reference>
<evidence type="ECO:0000256" key="3">
    <source>
        <dbReference type="ARBA" id="ARBA00022525"/>
    </source>
</evidence>
<accession>A0A9P6FS61</accession>
<evidence type="ECO:0000259" key="4">
    <source>
        <dbReference type="Pfam" id="PF20147"/>
    </source>
</evidence>
<evidence type="ECO:0000256" key="1">
    <source>
        <dbReference type="ARBA" id="ARBA00004340"/>
    </source>
</evidence>
<dbReference type="Proteomes" id="UP000780801">
    <property type="component" value="Unassembled WGS sequence"/>
</dbReference>
<evidence type="ECO:0000256" key="2">
    <source>
        <dbReference type="ARBA" id="ARBA00004613"/>
    </source>
</evidence>
<dbReference type="EMBL" id="JAABOA010002072">
    <property type="protein sequence ID" value="KAF9580429.1"/>
    <property type="molecule type" value="Genomic_DNA"/>
</dbReference>
<name>A0A9P6FS61_9FUNG</name>
<evidence type="ECO:0000313" key="5">
    <source>
        <dbReference type="EMBL" id="KAF9580429.1"/>
    </source>
</evidence>
<feature type="domain" description="Crinkler effector protein N-terminal" evidence="4">
    <location>
        <begin position="22"/>
        <end position="66"/>
    </location>
</feature>
<comment type="subcellular location">
    <subcellularLocation>
        <location evidence="1">Host cell</location>
    </subcellularLocation>
    <subcellularLocation>
        <location evidence="2">Secreted</location>
    </subcellularLocation>
</comment>
<dbReference type="GO" id="GO:0005576">
    <property type="term" value="C:extracellular region"/>
    <property type="evidence" value="ECO:0007669"/>
    <property type="project" value="UniProtKB-SubCell"/>
</dbReference>
<protein>
    <recommendedName>
        <fullName evidence="4">Crinkler effector protein N-terminal domain-containing protein</fullName>
    </recommendedName>
</protein>